<gene>
    <name evidence="1" type="ORF">TcWFU_002177</name>
    <name evidence="2" type="ORF">TcWFU_005059</name>
</gene>
<dbReference type="EMBL" id="JAKROA010000002">
    <property type="protein sequence ID" value="KAL5110341.1"/>
    <property type="molecule type" value="Genomic_DNA"/>
</dbReference>
<evidence type="ECO:0000313" key="3">
    <source>
        <dbReference type="Proteomes" id="UP001651158"/>
    </source>
</evidence>
<protein>
    <submittedName>
        <fullName evidence="2">Uncharacterized protein</fullName>
    </submittedName>
</protein>
<reference evidence="2 3" key="1">
    <citation type="journal article" date="2022" name="Front. Cell. Infect. Microbiol.">
        <title>The Genomes of Two Strains of Taenia crassiceps the Animal Model for the Study of Human Cysticercosis.</title>
        <authorList>
            <person name="Bobes R.J."/>
            <person name="Estrada K."/>
            <person name="Rios-Valencia D.G."/>
            <person name="Calderon-Gallegos A."/>
            <person name="de la Torre P."/>
            <person name="Carrero J.C."/>
            <person name="Sanchez-Flores A."/>
            <person name="Laclette J.P."/>
        </authorList>
    </citation>
    <scope>NUCLEOTIDE SEQUENCE [LARGE SCALE GENOMIC DNA]</scope>
    <source>
        <strain evidence="2">WFUcys</strain>
    </source>
</reference>
<sequence length="191" mass="21099">MSLLLQVLHEWRRWVYHKKRPSPGNGDSMTSAKSCHINSGLRIELALSLKTVQGYLIHRSSQLPKLLNSHNSHLSTLPSTVLHSVCTPPVTRAGQGFEPSTTLKSPLIEWASERKGDEEGLMRNASKLSSYSLPACQTDLTPSAKPSQCISSLHLIPPSWKATSTEAKGPPSYIQAELPHRLPQFSLSMRL</sequence>
<proteinExistence type="predicted"/>
<accession>A0ABR4QKP0</accession>
<evidence type="ECO:0000313" key="1">
    <source>
        <dbReference type="EMBL" id="KAL5109907.1"/>
    </source>
</evidence>
<keyword evidence="3" id="KW-1185">Reference proteome</keyword>
<dbReference type="Proteomes" id="UP001651158">
    <property type="component" value="Unassembled WGS sequence"/>
</dbReference>
<organism evidence="2 3">
    <name type="scientific">Taenia crassiceps</name>
    <dbReference type="NCBI Taxonomy" id="6207"/>
    <lineage>
        <taxon>Eukaryota</taxon>
        <taxon>Metazoa</taxon>
        <taxon>Spiralia</taxon>
        <taxon>Lophotrochozoa</taxon>
        <taxon>Platyhelminthes</taxon>
        <taxon>Cestoda</taxon>
        <taxon>Eucestoda</taxon>
        <taxon>Cyclophyllidea</taxon>
        <taxon>Taeniidae</taxon>
        <taxon>Taenia</taxon>
    </lineage>
</organism>
<dbReference type="EMBL" id="JAKROA010000002">
    <property type="protein sequence ID" value="KAL5109907.1"/>
    <property type="molecule type" value="Genomic_DNA"/>
</dbReference>
<name>A0ABR4QKP0_9CEST</name>
<evidence type="ECO:0000313" key="2">
    <source>
        <dbReference type="EMBL" id="KAL5110341.1"/>
    </source>
</evidence>
<comment type="caution">
    <text evidence="2">The sequence shown here is derived from an EMBL/GenBank/DDBJ whole genome shotgun (WGS) entry which is preliminary data.</text>
</comment>
<reference evidence="2" key="2">
    <citation type="submission" date="2024-12" db="EMBL/GenBank/DDBJ databases">
        <authorList>
            <person name="Estrada K."/>
            <person name="Bobes R.J."/>
            <person name="Sanchez-Flores A."/>
            <person name="Laclette J.P."/>
        </authorList>
    </citation>
    <scope>NUCLEOTIDE SEQUENCE</scope>
    <source>
        <strain evidence="2">WFUcys</strain>
        <tissue evidence="2">Peritoneal cavity of infected mice</tissue>
    </source>
</reference>